<evidence type="ECO:0000313" key="3">
    <source>
        <dbReference type="Proteomes" id="UP000190827"/>
    </source>
</evidence>
<dbReference type="PROSITE" id="PS50088">
    <property type="entry name" value="ANK_REPEAT"/>
    <property type="match status" value="1"/>
</dbReference>
<accession>A0ABY1LHG9</accession>
<name>A0ABY1LHG9_9MICO</name>
<reference evidence="2 3" key="1">
    <citation type="submission" date="2017-02" db="EMBL/GenBank/DDBJ databases">
        <authorList>
            <person name="Varghese N."/>
            <person name="Submissions S."/>
        </authorList>
    </citation>
    <scope>NUCLEOTIDE SEQUENCE [LARGE SCALE GENOMIC DNA]</scope>
    <source>
        <strain evidence="2 3">VKM Ac-1787</strain>
    </source>
</reference>
<dbReference type="EMBL" id="FUZO01000001">
    <property type="protein sequence ID" value="SKC39297.1"/>
    <property type="molecule type" value="Genomic_DNA"/>
</dbReference>
<evidence type="ECO:0000256" key="1">
    <source>
        <dbReference type="PROSITE-ProRule" id="PRU00023"/>
    </source>
</evidence>
<dbReference type="RefSeq" id="WP_079704565.1">
    <property type="nucleotide sequence ID" value="NZ_FUZO01000001.1"/>
</dbReference>
<evidence type="ECO:0000313" key="2">
    <source>
        <dbReference type="EMBL" id="SKC39297.1"/>
    </source>
</evidence>
<keyword evidence="3" id="KW-1185">Reference proteome</keyword>
<keyword evidence="1" id="KW-0040">ANK repeat</keyword>
<dbReference type="InterPro" id="IPR002110">
    <property type="entry name" value="Ankyrin_rpt"/>
</dbReference>
<proteinExistence type="predicted"/>
<dbReference type="Gene3D" id="1.25.40.20">
    <property type="entry name" value="Ankyrin repeat-containing domain"/>
    <property type="match status" value="2"/>
</dbReference>
<dbReference type="InterPro" id="IPR036770">
    <property type="entry name" value="Ankyrin_rpt-contain_sf"/>
</dbReference>
<gene>
    <name evidence="2" type="ORF">SAMN06295973_0497</name>
</gene>
<sequence length="357" mass="38471">MVVRPYWLKRASIEDIEAAYDPETWPTYTDSTGLPLLAEAMSNQDPATRAFIAGRLLDDGADATVVLDEGYTLLHVLLAQRARDPEVDPPLVRRLIAAGADVNRPAGRHQRRPVEEVDHPKLSEAELEPYYRAFFDQPGLELLAPDPHGHSVLDRARSSRFRRPQLFDLVTVYLDAAGLAPAAEAVTRTATWQNLDELRAVYTPGLASAVDENGDSLLHAVLRNPDLTVRSTFVPQLLADGADVALRTAEGDSVLHLALDRSGARDAEQDARVLGALITAGADVNASSPANGVPLTALAGQGNFPENRLEPLYDVLLAAPGLDPAVVLADGRTALDVVRTARPPRPVLLARLEALAV</sequence>
<feature type="repeat" description="ANK" evidence="1">
    <location>
        <begin position="250"/>
        <end position="289"/>
    </location>
</feature>
<dbReference type="SMART" id="SM00248">
    <property type="entry name" value="ANK"/>
    <property type="match status" value="3"/>
</dbReference>
<organism evidence="2 3">
    <name type="scientific">Plantibacter cousiniae</name>
    <name type="common">nom. nud.</name>
    <dbReference type="NCBI Taxonomy" id="199709"/>
    <lineage>
        <taxon>Bacteria</taxon>
        <taxon>Bacillati</taxon>
        <taxon>Actinomycetota</taxon>
        <taxon>Actinomycetes</taxon>
        <taxon>Micrococcales</taxon>
        <taxon>Microbacteriaceae</taxon>
        <taxon>Plantibacter</taxon>
    </lineage>
</organism>
<dbReference type="Proteomes" id="UP000190827">
    <property type="component" value="Unassembled WGS sequence"/>
</dbReference>
<comment type="caution">
    <text evidence="2">The sequence shown here is derived from an EMBL/GenBank/DDBJ whole genome shotgun (WGS) entry which is preliminary data.</text>
</comment>
<dbReference type="SUPFAM" id="SSF48403">
    <property type="entry name" value="Ankyrin repeat"/>
    <property type="match status" value="1"/>
</dbReference>
<protein>
    <submittedName>
        <fullName evidence="2">Ankyrin repeat-containing protein</fullName>
    </submittedName>
</protein>